<dbReference type="EMBL" id="RQZG01000001">
    <property type="protein sequence ID" value="RRD07283.1"/>
    <property type="molecule type" value="Genomic_DNA"/>
</dbReference>
<evidence type="ECO:0000313" key="4">
    <source>
        <dbReference type="Proteomes" id="UP000280819"/>
    </source>
</evidence>
<dbReference type="SMART" id="SM00047">
    <property type="entry name" value="LYZ2"/>
    <property type="match status" value="1"/>
</dbReference>
<dbReference type="GO" id="GO:0071973">
    <property type="term" value="P:bacterial-type flagellum-dependent cell motility"/>
    <property type="evidence" value="ECO:0007669"/>
    <property type="project" value="TreeGrafter"/>
</dbReference>
<dbReference type="GO" id="GO:0004040">
    <property type="term" value="F:amidase activity"/>
    <property type="evidence" value="ECO:0007669"/>
    <property type="project" value="InterPro"/>
</dbReference>
<evidence type="ECO:0000259" key="2">
    <source>
        <dbReference type="SMART" id="SM00047"/>
    </source>
</evidence>
<comment type="caution">
    <text evidence="3">The sequence shown here is derived from an EMBL/GenBank/DDBJ whole genome shotgun (WGS) entry which is preliminary data.</text>
</comment>
<dbReference type="PANTHER" id="PTHR33308">
    <property type="entry name" value="PEPTIDOGLYCAN HYDROLASE FLGJ"/>
    <property type="match status" value="1"/>
</dbReference>
<dbReference type="InterPro" id="IPR051056">
    <property type="entry name" value="Glycosyl_Hydrolase_73"/>
</dbReference>
<dbReference type="OrthoDB" id="3734014at2"/>
<dbReference type="AlphaFoldDB" id="A0A3P1TFG3"/>
<keyword evidence="1" id="KW-0378">Hydrolase</keyword>
<feature type="domain" description="Mannosyl-glycoprotein endo-beta-N-acetylglucosamidase-like" evidence="2">
    <location>
        <begin position="33"/>
        <end position="193"/>
    </location>
</feature>
<dbReference type="PRINTS" id="PR01002">
    <property type="entry name" value="FLGFLGJ"/>
</dbReference>
<dbReference type="Gene3D" id="1.10.530.10">
    <property type="match status" value="1"/>
</dbReference>
<sequence length="295" mass="32581">MRGKRMTGSHKPAVLLLTVMMFVVGLIGSPSQAWASGKKPPAEFIAWVAPMAQQGEREFKVPASVAIAQAILESGWGGSRLTREANSFFGIKCHRKQSPHQNGCHEIETREYDAAGEPHLEMARFRSYATPADSFLDHGHFLRNTKRYRAAFKHSDNPERFIHEVHKAGYATDPNYAHMIISIIHKYDLSRFDLTPRGTRVLAPSVFGRLDRRAAVGSTQKFVVSVHGDPDGSITWQVSRDGGAWRDVRRASLKGAYRSSYEHTLSSADHGLRIRAVVSSSGGTASVEGRVQVTG</sequence>
<evidence type="ECO:0000256" key="1">
    <source>
        <dbReference type="ARBA" id="ARBA00022801"/>
    </source>
</evidence>
<protein>
    <recommendedName>
        <fullName evidence="2">Mannosyl-glycoprotein endo-beta-N-acetylglucosamidase-like domain-containing protein</fullName>
    </recommendedName>
</protein>
<reference evidence="3 4" key="1">
    <citation type="submission" date="2018-11" db="EMBL/GenBank/DDBJ databases">
        <title>Genomes From Bacteria Associated with the Canine Oral Cavity: a Test Case for Automated Genome-Based Taxonomic Assignment.</title>
        <authorList>
            <person name="Coil D.A."/>
            <person name="Jospin G."/>
            <person name="Darling A.E."/>
            <person name="Wallis C."/>
            <person name="Davis I.J."/>
            <person name="Harris S."/>
            <person name="Eisen J.A."/>
            <person name="Holcombe L.J."/>
            <person name="O'Flynn C."/>
        </authorList>
    </citation>
    <scope>NUCLEOTIDE SEQUENCE [LARGE SCALE GENOMIC DNA]</scope>
    <source>
        <strain evidence="3 4">OH887_COT-365</strain>
    </source>
</reference>
<accession>A0A3P1TFG3</accession>
<dbReference type="Proteomes" id="UP000280819">
    <property type="component" value="Unassembled WGS sequence"/>
</dbReference>
<evidence type="ECO:0000313" key="3">
    <source>
        <dbReference type="EMBL" id="RRD07283.1"/>
    </source>
</evidence>
<dbReference type="InterPro" id="IPR002901">
    <property type="entry name" value="MGlyc_endo_b_GlcNAc-like_dom"/>
</dbReference>
<dbReference type="Pfam" id="PF01832">
    <property type="entry name" value="Glucosaminidase"/>
    <property type="match status" value="1"/>
</dbReference>
<proteinExistence type="predicted"/>
<dbReference type="PANTHER" id="PTHR33308:SF9">
    <property type="entry name" value="PEPTIDOGLYCAN HYDROLASE FLGJ"/>
    <property type="match status" value="1"/>
</dbReference>
<gene>
    <name evidence="3" type="ORF">EII34_02015</name>
</gene>
<name>A0A3P1TFG3_9ACTN</name>
<organism evidence="3 4">
    <name type="scientific">Arachnia propionica</name>
    <dbReference type="NCBI Taxonomy" id="1750"/>
    <lineage>
        <taxon>Bacteria</taxon>
        <taxon>Bacillati</taxon>
        <taxon>Actinomycetota</taxon>
        <taxon>Actinomycetes</taxon>
        <taxon>Propionibacteriales</taxon>
        <taxon>Propionibacteriaceae</taxon>
        <taxon>Arachnia</taxon>
    </lineage>
</organism>